<evidence type="ECO:0000256" key="1">
    <source>
        <dbReference type="SAM" id="MobiDB-lite"/>
    </source>
</evidence>
<dbReference type="EMBL" id="JAWJWE010000001">
    <property type="protein sequence ID" value="KAK6644376.1"/>
    <property type="molecule type" value="Genomic_DNA"/>
</dbReference>
<feature type="compositionally biased region" description="Gly residues" evidence="1">
    <location>
        <begin position="32"/>
        <end position="43"/>
    </location>
</feature>
<evidence type="ECO:0000313" key="2">
    <source>
        <dbReference type="EMBL" id="KAK6644376.1"/>
    </source>
</evidence>
<gene>
    <name evidence="2" type="ORF">RUM43_000643</name>
</gene>
<accession>A0AAN8SE84</accession>
<sequence length="84" mass="8778">MRGGGGGGKKEIKEESPSDKGKKAKGFLSRGSEGGGGVGGGRCSGPPGAQKEATGEREKEEDFENSFFNELEKVWSIPTWNAMG</sequence>
<organism evidence="2 3">
    <name type="scientific">Polyplax serrata</name>
    <name type="common">Common mouse louse</name>
    <dbReference type="NCBI Taxonomy" id="468196"/>
    <lineage>
        <taxon>Eukaryota</taxon>
        <taxon>Metazoa</taxon>
        <taxon>Ecdysozoa</taxon>
        <taxon>Arthropoda</taxon>
        <taxon>Hexapoda</taxon>
        <taxon>Insecta</taxon>
        <taxon>Pterygota</taxon>
        <taxon>Neoptera</taxon>
        <taxon>Paraneoptera</taxon>
        <taxon>Psocodea</taxon>
        <taxon>Troctomorpha</taxon>
        <taxon>Phthiraptera</taxon>
        <taxon>Anoplura</taxon>
        <taxon>Polyplacidae</taxon>
        <taxon>Polyplax</taxon>
    </lineage>
</organism>
<evidence type="ECO:0000313" key="3">
    <source>
        <dbReference type="Proteomes" id="UP001372834"/>
    </source>
</evidence>
<proteinExistence type="predicted"/>
<protein>
    <submittedName>
        <fullName evidence="2">Uncharacterized protein</fullName>
    </submittedName>
</protein>
<dbReference type="AlphaFoldDB" id="A0AAN8SE84"/>
<dbReference type="Proteomes" id="UP001372834">
    <property type="component" value="Unassembled WGS sequence"/>
</dbReference>
<name>A0AAN8SE84_POLSC</name>
<comment type="caution">
    <text evidence="2">The sequence shown here is derived from an EMBL/GenBank/DDBJ whole genome shotgun (WGS) entry which is preliminary data.</text>
</comment>
<feature type="region of interest" description="Disordered" evidence="1">
    <location>
        <begin position="1"/>
        <end position="65"/>
    </location>
</feature>
<reference evidence="2 3" key="1">
    <citation type="submission" date="2023-10" db="EMBL/GenBank/DDBJ databases">
        <title>Genomes of two closely related lineages of the louse Polyplax serrata with different host specificities.</title>
        <authorList>
            <person name="Martinu J."/>
            <person name="Tarabai H."/>
            <person name="Stefka J."/>
            <person name="Hypsa V."/>
        </authorList>
    </citation>
    <scope>NUCLEOTIDE SEQUENCE [LARGE SCALE GENOMIC DNA]</scope>
    <source>
        <strain evidence="2">HR10_N</strain>
    </source>
</reference>
<feature type="compositionally biased region" description="Basic and acidic residues" evidence="1">
    <location>
        <begin position="8"/>
        <end position="21"/>
    </location>
</feature>